<comment type="caution">
    <text evidence="6">The sequence shown here is derived from an EMBL/GenBank/DDBJ whole genome shotgun (WGS) entry which is preliminary data.</text>
</comment>
<dbReference type="Proteomes" id="UP000014977">
    <property type="component" value="Unassembled WGS sequence"/>
</dbReference>
<keyword evidence="3 5" id="KW-1133">Transmembrane helix</keyword>
<dbReference type="AlphaFoldDB" id="S7TM38"/>
<organism evidence="6 7">
    <name type="scientific">Desulfococcus multivorans DSM 2059</name>
    <dbReference type="NCBI Taxonomy" id="1121405"/>
    <lineage>
        <taxon>Bacteria</taxon>
        <taxon>Pseudomonadati</taxon>
        <taxon>Thermodesulfobacteriota</taxon>
        <taxon>Desulfobacteria</taxon>
        <taxon>Desulfobacterales</taxon>
        <taxon>Desulfococcaceae</taxon>
        <taxon>Desulfococcus</taxon>
    </lineage>
</organism>
<dbReference type="PANTHER" id="PTHR33514:SF13">
    <property type="entry name" value="PROTEIN ABCI12, CHLOROPLASTIC"/>
    <property type="match status" value="1"/>
</dbReference>
<evidence type="ECO:0000313" key="7">
    <source>
        <dbReference type="Proteomes" id="UP000014977"/>
    </source>
</evidence>
<dbReference type="EMBL" id="ATHJ01000101">
    <property type="protein sequence ID" value="EPR37745.1"/>
    <property type="molecule type" value="Genomic_DNA"/>
</dbReference>
<gene>
    <name evidence="6" type="ORF">dsmv_3034</name>
</gene>
<keyword evidence="7" id="KW-1185">Reference proteome</keyword>
<name>S7TM38_DESML</name>
<dbReference type="CDD" id="cd16914">
    <property type="entry name" value="EcfT"/>
    <property type="match status" value="1"/>
</dbReference>
<evidence type="ECO:0000256" key="2">
    <source>
        <dbReference type="ARBA" id="ARBA00022692"/>
    </source>
</evidence>
<dbReference type="eggNOG" id="COG0619">
    <property type="taxonomic scope" value="Bacteria"/>
</dbReference>
<sequence length="222" mass="23983">MPVLDPRTKLILAVFFAAATAVLEPVRLVGAAWAILILTLSILGFLKAYGRWLMLVLPMAVIFGGVTAWSVHAAAGMMAALKLLTLTTVFFIFFSTTPAEDLANALVKAGLPYGIAFIMSTALQFVPVIGRKAGDVLDAQRSRGIPVEPGWGALKHYPAFFIPLLLQSFQLAEELAEAMEARGFGRPGRTFLAEYRLKAADWIALGVSGIALAGFLFWKLSR</sequence>
<protein>
    <submittedName>
        <fullName evidence="6">ABC-type transporter, integral membrane subunit</fullName>
    </submittedName>
</protein>
<evidence type="ECO:0000256" key="3">
    <source>
        <dbReference type="ARBA" id="ARBA00022989"/>
    </source>
</evidence>
<keyword evidence="4 5" id="KW-0472">Membrane</keyword>
<dbReference type="STRING" id="897.B2D07_09570"/>
<evidence type="ECO:0000313" key="6">
    <source>
        <dbReference type="EMBL" id="EPR37745.1"/>
    </source>
</evidence>
<dbReference type="GO" id="GO:0005886">
    <property type="term" value="C:plasma membrane"/>
    <property type="evidence" value="ECO:0007669"/>
    <property type="project" value="TreeGrafter"/>
</dbReference>
<dbReference type="InterPro" id="IPR003339">
    <property type="entry name" value="ABC/ECF_trnsptr_transmembrane"/>
</dbReference>
<dbReference type="RefSeq" id="WP_020878101.1">
    <property type="nucleotide sequence ID" value="NZ_FUWN01000002.1"/>
</dbReference>
<feature type="transmembrane region" description="Helical" evidence="5">
    <location>
        <begin position="199"/>
        <end position="218"/>
    </location>
</feature>
<feature type="transmembrane region" description="Helical" evidence="5">
    <location>
        <begin position="77"/>
        <end position="94"/>
    </location>
</feature>
<reference evidence="6 7" key="1">
    <citation type="journal article" date="2013" name="Genome Announc.">
        <title>Draft genome sequences for three mercury-methylating, sulfate-reducing bacteria.</title>
        <authorList>
            <person name="Brown S.D."/>
            <person name="Hurt R.A.Jr."/>
            <person name="Gilmour C.C."/>
            <person name="Elias D.A."/>
        </authorList>
    </citation>
    <scope>NUCLEOTIDE SEQUENCE [LARGE SCALE GENOMIC DNA]</scope>
    <source>
        <strain evidence="6 7">DSM 2059</strain>
    </source>
</reference>
<feature type="transmembrane region" description="Helical" evidence="5">
    <location>
        <begin position="106"/>
        <end position="126"/>
    </location>
</feature>
<comment type="subcellular location">
    <subcellularLocation>
        <location evidence="1">Membrane</location>
        <topology evidence="1">Multi-pass membrane protein</topology>
    </subcellularLocation>
</comment>
<evidence type="ECO:0000256" key="4">
    <source>
        <dbReference type="ARBA" id="ARBA00023136"/>
    </source>
</evidence>
<dbReference type="PANTHER" id="PTHR33514">
    <property type="entry name" value="PROTEIN ABCI12, CHLOROPLASTIC"/>
    <property type="match status" value="1"/>
</dbReference>
<dbReference type="Pfam" id="PF02361">
    <property type="entry name" value="CbiQ"/>
    <property type="match status" value="1"/>
</dbReference>
<proteinExistence type="predicted"/>
<evidence type="ECO:0000256" key="5">
    <source>
        <dbReference type="SAM" id="Phobius"/>
    </source>
</evidence>
<accession>S7TM38</accession>
<evidence type="ECO:0000256" key="1">
    <source>
        <dbReference type="ARBA" id="ARBA00004141"/>
    </source>
</evidence>
<keyword evidence="2 5" id="KW-0812">Transmembrane</keyword>
<feature type="transmembrane region" description="Helical" evidence="5">
    <location>
        <begin position="53"/>
        <end position="71"/>
    </location>
</feature>